<dbReference type="CDD" id="cd01821">
    <property type="entry name" value="Rhamnogalacturan_acetylesterase_like"/>
    <property type="match status" value="1"/>
</dbReference>
<organism evidence="5 6">
    <name type="scientific">Christiangramia antarctica</name>
    <dbReference type="NCBI Taxonomy" id="2058158"/>
    <lineage>
        <taxon>Bacteria</taxon>
        <taxon>Pseudomonadati</taxon>
        <taxon>Bacteroidota</taxon>
        <taxon>Flavobacteriia</taxon>
        <taxon>Flavobacteriales</taxon>
        <taxon>Flavobacteriaceae</taxon>
        <taxon>Christiangramia</taxon>
    </lineage>
</organism>
<evidence type="ECO:0000313" key="5">
    <source>
        <dbReference type="EMBL" id="MFD2832780.1"/>
    </source>
</evidence>
<evidence type="ECO:0000256" key="2">
    <source>
        <dbReference type="ARBA" id="ARBA00022801"/>
    </source>
</evidence>
<dbReference type="Proteomes" id="UP001597438">
    <property type="component" value="Unassembled WGS sequence"/>
</dbReference>
<dbReference type="Gene3D" id="3.40.50.1110">
    <property type="entry name" value="SGNH hydrolase"/>
    <property type="match status" value="1"/>
</dbReference>
<dbReference type="Pfam" id="PF13472">
    <property type="entry name" value="Lipase_GDSL_2"/>
    <property type="match status" value="1"/>
</dbReference>
<comment type="caution">
    <text evidence="5">The sequence shown here is derived from an EMBL/GenBank/DDBJ whole genome shotgun (WGS) entry which is preliminary data.</text>
</comment>
<dbReference type="InterPro" id="IPR013830">
    <property type="entry name" value="SGNH_hydro"/>
</dbReference>
<dbReference type="InterPro" id="IPR008979">
    <property type="entry name" value="Galactose-bd-like_sf"/>
</dbReference>
<gene>
    <name evidence="5" type="ORF">ACFSYS_05720</name>
</gene>
<feature type="region of interest" description="Disordered" evidence="3">
    <location>
        <begin position="407"/>
        <end position="433"/>
    </location>
</feature>
<protein>
    <submittedName>
        <fullName evidence="5">Rhamnogalacturonan acetylesterase</fullName>
    </submittedName>
</protein>
<evidence type="ECO:0000256" key="3">
    <source>
        <dbReference type="SAM" id="MobiDB-lite"/>
    </source>
</evidence>
<dbReference type="PANTHER" id="PTHR43695:SF1">
    <property type="entry name" value="RHAMNOGALACTURONAN ACETYLESTERASE"/>
    <property type="match status" value="1"/>
</dbReference>
<dbReference type="EMBL" id="JBHUOJ010000010">
    <property type="protein sequence ID" value="MFD2832780.1"/>
    <property type="molecule type" value="Genomic_DNA"/>
</dbReference>
<proteinExistence type="inferred from homology"/>
<evidence type="ECO:0000259" key="4">
    <source>
        <dbReference type="Pfam" id="PF13472"/>
    </source>
</evidence>
<accession>A0ABW5X3G4</accession>
<feature type="domain" description="SGNH hydrolase-type esterase" evidence="4">
    <location>
        <begin position="188"/>
        <end position="344"/>
    </location>
</feature>
<evidence type="ECO:0000313" key="6">
    <source>
        <dbReference type="Proteomes" id="UP001597438"/>
    </source>
</evidence>
<dbReference type="SUPFAM" id="SSF49785">
    <property type="entry name" value="Galactose-binding domain-like"/>
    <property type="match status" value="1"/>
</dbReference>
<name>A0ABW5X3G4_9FLAO</name>
<dbReference type="Gene3D" id="2.60.120.430">
    <property type="entry name" value="Galactose-binding lectin"/>
    <property type="match status" value="1"/>
</dbReference>
<dbReference type="PANTHER" id="PTHR43695">
    <property type="entry name" value="PUTATIVE (AFU_ORTHOLOGUE AFUA_2G17250)-RELATED"/>
    <property type="match status" value="1"/>
</dbReference>
<keyword evidence="2" id="KW-0378">Hydrolase</keyword>
<dbReference type="InterPro" id="IPR037459">
    <property type="entry name" value="RhgT-like"/>
</dbReference>
<sequence length="433" mass="48706">MKNAFIYFLIFLSTSSEVLLAQKEEKNFIFGDSYIKEKGSLIKSPIKFSEKNTYGFDFGTSKKVRINTQDFTANESVYFSTIVPEGNYKIEVVLGSPTKSSETTIKAESKRIMRDRIKVDKGGSQTEVFIVNIRKPSIGNGENVSLKDRETDDLDWDNKLTLEFSGDVAVQKICVTSVNNVKTVYLAGDSTMTDQDLEPWASWGQAVTQYFNNKVAISNHAFSGAALVSFKGRKRLEKIKNQIQSGDYLVIGFAHNDEKLKGQGIGPWKSYTKLLKEFMRAAKERNANPILITPTQRRSFNNDGSLNPTHGDYPAAIRKVAEEMNVPLIDLTVMTTRMYESWGDENSRKAFVQYPANTFPGQDKKLEDNTHFNGFGANEIALAFIHGLREQNLPLAKYLNENAPDYDPAHPNELSSWQVPLSPRFENAKPDGN</sequence>
<evidence type="ECO:0000256" key="1">
    <source>
        <dbReference type="ARBA" id="ARBA00008668"/>
    </source>
</evidence>
<dbReference type="InterPro" id="IPR036514">
    <property type="entry name" value="SGNH_hydro_sf"/>
</dbReference>
<comment type="similarity">
    <text evidence="1">Belongs to the 'GDSL' lipolytic enzyme family.</text>
</comment>
<reference evidence="6" key="1">
    <citation type="journal article" date="2019" name="Int. J. Syst. Evol. Microbiol.">
        <title>The Global Catalogue of Microorganisms (GCM) 10K type strain sequencing project: providing services to taxonomists for standard genome sequencing and annotation.</title>
        <authorList>
            <consortium name="The Broad Institute Genomics Platform"/>
            <consortium name="The Broad Institute Genome Sequencing Center for Infectious Disease"/>
            <person name="Wu L."/>
            <person name="Ma J."/>
        </authorList>
    </citation>
    <scope>NUCLEOTIDE SEQUENCE [LARGE SCALE GENOMIC DNA]</scope>
    <source>
        <strain evidence="6">KCTC 52925</strain>
    </source>
</reference>
<keyword evidence="6" id="KW-1185">Reference proteome</keyword>
<dbReference type="SUPFAM" id="SSF52266">
    <property type="entry name" value="SGNH hydrolase"/>
    <property type="match status" value="1"/>
</dbReference>
<dbReference type="RefSeq" id="WP_251742201.1">
    <property type="nucleotide sequence ID" value="NZ_JBHUOJ010000010.1"/>
</dbReference>